<dbReference type="Pfam" id="PF04773">
    <property type="entry name" value="FecR"/>
    <property type="match status" value="1"/>
</dbReference>
<proteinExistence type="predicted"/>
<feature type="domain" description="FecR protein" evidence="2">
    <location>
        <begin position="68"/>
        <end position="168"/>
    </location>
</feature>
<feature type="compositionally biased region" description="Low complexity" evidence="1">
    <location>
        <begin position="256"/>
        <end position="273"/>
    </location>
</feature>
<evidence type="ECO:0000313" key="3">
    <source>
        <dbReference type="EMBL" id="CUK17315.1"/>
    </source>
</evidence>
<organism evidence="3 4">
    <name type="scientific">Ruegeria denitrificans</name>
    <dbReference type="NCBI Taxonomy" id="1715692"/>
    <lineage>
        <taxon>Bacteria</taxon>
        <taxon>Pseudomonadati</taxon>
        <taxon>Pseudomonadota</taxon>
        <taxon>Alphaproteobacteria</taxon>
        <taxon>Rhodobacterales</taxon>
        <taxon>Roseobacteraceae</taxon>
        <taxon>Ruegeria</taxon>
    </lineage>
</organism>
<evidence type="ECO:0000313" key="4">
    <source>
        <dbReference type="Proteomes" id="UP000051260"/>
    </source>
</evidence>
<dbReference type="Gene3D" id="2.60.120.1440">
    <property type="match status" value="1"/>
</dbReference>
<dbReference type="STRING" id="1715692.RUE5091_04101"/>
<dbReference type="Proteomes" id="UP000051260">
    <property type="component" value="Unassembled WGS sequence"/>
</dbReference>
<feature type="region of interest" description="Disordered" evidence="1">
    <location>
        <begin position="230"/>
        <end position="371"/>
    </location>
</feature>
<dbReference type="InterPro" id="IPR006860">
    <property type="entry name" value="FecR"/>
</dbReference>
<sequence length="371" mass="36483">MRSVPICGGRTLGLAWLKELLVVCCVLLLPSQILANIGKVIGVEQGAKVTRAGKSQPLRTGMDVASGDSISTDGSGLVQLIFVDDTKIAIGPNARMTLDVTMLRGNKKAKNFAVQALGGSFRFISGKSKKRAYSIQTPTATMAVRGTTFDLWVAPGSQSAMMMLQGRVSICALGGSCQETGSRCNLLATTQNGGIGRPVDQESYDQAVKEGFPFVHSQEQLLLPLQTNVTGCGTDTLPPVPQRAEDRTPSPDRAPQSGVQSSAAGPSQSSSPPENNTDSIGSGNGGSVGGSTGSGNGNGGGVSAGNGSGNGNGGNIGGSSGSSDAGGGSIGGGSGSGEPGSGGTIGGEGSGGFGGSAGSGATDGNGGNSGG</sequence>
<dbReference type="AlphaFoldDB" id="A0A0P1IJK4"/>
<reference evidence="4" key="1">
    <citation type="submission" date="2015-09" db="EMBL/GenBank/DDBJ databases">
        <authorList>
            <person name="Rodrigo-Torres L."/>
            <person name="Arahal D.R."/>
        </authorList>
    </citation>
    <scope>NUCLEOTIDE SEQUENCE [LARGE SCALE GENOMIC DNA]</scope>
    <source>
        <strain evidence="4">CECT 5091</strain>
    </source>
</reference>
<gene>
    <name evidence="3" type="ORF">RUE5091_04101</name>
</gene>
<keyword evidence="4" id="KW-1185">Reference proteome</keyword>
<dbReference type="PANTHER" id="PTHR38731">
    <property type="entry name" value="LIPL45-RELATED LIPOPROTEIN-RELATED"/>
    <property type="match status" value="1"/>
</dbReference>
<feature type="compositionally biased region" description="Gly residues" evidence="1">
    <location>
        <begin position="282"/>
        <end position="371"/>
    </location>
</feature>
<name>A0A0P1IJK4_9RHOB</name>
<accession>A0A0P1IJK4</accession>
<evidence type="ECO:0000259" key="2">
    <source>
        <dbReference type="Pfam" id="PF04773"/>
    </source>
</evidence>
<evidence type="ECO:0000256" key="1">
    <source>
        <dbReference type="SAM" id="MobiDB-lite"/>
    </source>
</evidence>
<protein>
    <submittedName>
        <fullName evidence="3">FecR protein</fullName>
    </submittedName>
</protein>
<dbReference type="EMBL" id="CYUD01000017">
    <property type="protein sequence ID" value="CUK17315.1"/>
    <property type="molecule type" value="Genomic_DNA"/>
</dbReference>